<reference evidence="2" key="1">
    <citation type="submission" date="2015-07" db="EMBL/GenBank/DDBJ databases">
        <title>MeaNS - Measles Nucleotide Surveillance Program.</title>
        <authorList>
            <person name="Tran T."/>
            <person name="Druce J."/>
        </authorList>
    </citation>
    <scope>NUCLEOTIDE SEQUENCE</scope>
    <source>
        <strain evidence="2">UCB-OBI-ISO-001</strain>
        <tissue evidence="2">Gonad</tissue>
    </source>
</reference>
<gene>
    <name evidence="2" type="ORF">OCBIM_22017347mg</name>
</gene>
<evidence type="ECO:0000256" key="1">
    <source>
        <dbReference type="SAM" id="MobiDB-lite"/>
    </source>
</evidence>
<accession>A0A0L8HD10</accession>
<protein>
    <submittedName>
        <fullName evidence="2">Uncharacterized protein</fullName>
    </submittedName>
</protein>
<evidence type="ECO:0000313" key="2">
    <source>
        <dbReference type="EMBL" id="KOF87181.1"/>
    </source>
</evidence>
<name>A0A0L8HD10_OCTBM</name>
<organism evidence="2">
    <name type="scientific">Octopus bimaculoides</name>
    <name type="common">California two-spotted octopus</name>
    <dbReference type="NCBI Taxonomy" id="37653"/>
    <lineage>
        <taxon>Eukaryota</taxon>
        <taxon>Metazoa</taxon>
        <taxon>Spiralia</taxon>
        <taxon>Lophotrochozoa</taxon>
        <taxon>Mollusca</taxon>
        <taxon>Cephalopoda</taxon>
        <taxon>Coleoidea</taxon>
        <taxon>Octopodiformes</taxon>
        <taxon>Octopoda</taxon>
        <taxon>Incirrata</taxon>
        <taxon>Octopodidae</taxon>
        <taxon>Octopus</taxon>
    </lineage>
</organism>
<feature type="compositionally biased region" description="Basic and acidic residues" evidence="1">
    <location>
        <begin position="16"/>
        <end position="29"/>
    </location>
</feature>
<dbReference type="EMBL" id="KQ418483">
    <property type="protein sequence ID" value="KOF87181.1"/>
    <property type="molecule type" value="Genomic_DNA"/>
</dbReference>
<proteinExistence type="predicted"/>
<feature type="region of interest" description="Disordered" evidence="1">
    <location>
        <begin position="1"/>
        <end position="50"/>
    </location>
</feature>
<sequence>MRMNFSAQSRTHHPFSPHEREVRLEKEYQRPLSGPLQKPQDCADTEGKESRDVNWINPSLCLTWPVQHCYLSPKPLFLSTRRLVK</sequence>
<dbReference type="AlphaFoldDB" id="A0A0L8HD10"/>